<name>B4MZP9_DROWI</name>
<dbReference type="InterPro" id="IPR002715">
    <property type="entry name" value="Nas_poly-pep-assoc_cplx_dom"/>
</dbReference>
<dbReference type="eggNOG" id="KOG2239">
    <property type="taxonomic scope" value="Eukaryota"/>
</dbReference>
<keyword evidence="4" id="KW-1185">Reference proteome</keyword>
<dbReference type="GO" id="GO:0043022">
    <property type="term" value="F:ribosome binding"/>
    <property type="evidence" value="ECO:0007669"/>
    <property type="project" value="EnsemblMetazoa"/>
</dbReference>
<feature type="compositionally biased region" description="Acidic residues" evidence="1">
    <location>
        <begin position="1"/>
        <end position="12"/>
    </location>
</feature>
<dbReference type="SMART" id="SM01407">
    <property type="entry name" value="NAC"/>
    <property type="match status" value="1"/>
</dbReference>
<dbReference type="AlphaFoldDB" id="B4MZP9"/>
<feature type="region of interest" description="Disordered" evidence="1">
    <location>
        <begin position="1"/>
        <end position="31"/>
    </location>
</feature>
<organism evidence="3 4">
    <name type="scientific">Drosophila willistoni</name>
    <name type="common">Fruit fly</name>
    <dbReference type="NCBI Taxonomy" id="7260"/>
    <lineage>
        <taxon>Eukaryota</taxon>
        <taxon>Metazoa</taxon>
        <taxon>Ecdysozoa</taxon>
        <taxon>Arthropoda</taxon>
        <taxon>Hexapoda</taxon>
        <taxon>Insecta</taxon>
        <taxon>Pterygota</taxon>
        <taxon>Neoptera</taxon>
        <taxon>Endopterygota</taxon>
        <taxon>Diptera</taxon>
        <taxon>Brachycera</taxon>
        <taxon>Muscomorpha</taxon>
        <taxon>Ephydroidea</taxon>
        <taxon>Drosophilidae</taxon>
        <taxon>Drosophila</taxon>
        <taxon>Sophophora</taxon>
    </lineage>
</organism>
<evidence type="ECO:0000313" key="3">
    <source>
        <dbReference type="EMBL" id="EDW77834.2"/>
    </source>
</evidence>
<dbReference type="Pfam" id="PF01849">
    <property type="entry name" value="NAC"/>
    <property type="match status" value="1"/>
</dbReference>
<dbReference type="InterPro" id="IPR016641">
    <property type="entry name" value="EGD2/NACA0like"/>
</dbReference>
<dbReference type="STRING" id="7260.B4MZP9"/>
<protein>
    <recommendedName>
        <fullName evidence="2">NAC-A/B domain-containing protein</fullName>
    </recommendedName>
</protein>
<dbReference type="OrthoDB" id="3169036at2759"/>
<gene>
    <name evidence="3" type="primary">Dwil\GK24696</name>
    <name evidence="3" type="ORF">Dwil_GK24696</name>
</gene>
<feature type="region of interest" description="Disordered" evidence="1">
    <location>
        <begin position="117"/>
        <end position="145"/>
    </location>
</feature>
<dbReference type="CDD" id="cd22054">
    <property type="entry name" value="NAC_NACA"/>
    <property type="match status" value="1"/>
</dbReference>
<dbReference type="GO" id="GO:0005854">
    <property type="term" value="C:nascent polypeptide-associated complex"/>
    <property type="evidence" value="ECO:0007669"/>
    <property type="project" value="EnsemblMetazoa"/>
</dbReference>
<evidence type="ECO:0000259" key="2">
    <source>
        <dbReference type="PROSITE" id="PS51151"/>
    </source>
</evidence>
<reference evidence="3 4" key="1">
    <citation type="journal article" date="2007" name="Nature">
        <title>Evolution of genes and genomes on the Drosophila phylogeny.</title>
        <authorList>
            <consortium name="Drosophila 12 Genomes Consortium"/>
            <person name="Clark A.G."/>
            <person name="Eisen M.B."/>
            <person name="Smith D.R."/>
            <person name="Bergman C.M."/>
            <person name="Oliver B."/>
            <person name="Markow T.A."/>
            <person name="Kaufman T.C."/>
            <person name="Kellis M."/>
            <person name="Gelbart W."/>
            <person name="Iyer V.N."/>
            <person name="Pollard D.A."/>
            <person name="Sackton T.B."/>
            <person name="Larracuente A.M."/>
            <person name="Singh N.D."/>
            <person name="Abad J.P."/>
            <person name="Abt D.N."/>
            <person name="Adryan B."/>
            <person name="Aguade M."/>
            <person name="Akashi H."/>
            <person name="Anderson W.W."/>
            <person name="Aquadro C.F."/>
            <person name="Ardell D.H."/>
            <person name="Arguello R."/>
            <person name="Artieri C.G."/>
            <person name="Barbash D.A."/>
            <person name="Barker D."/>
            <person name="Barsanti P."/>
            <person name="Batterham P."/>
            <person name="Batzoglou S."/>
            <person name="Begun D."/>
            <person name="Bhutkar A."/>
            <person name="Blanco E."/>
            <person name="Bosak S.A."/>
            <person name="Bradley R.K."/>
            <person name="Brand A.D."/>
            <person name="Brent M.R."/>
            <person name="Brooks A.N."/>
            <person name="Brown R.H."/>
            <person name="Butlin R.K."/>
            <person name="Caggese C."/>
            <person name="Calvi B.R."/>
            <person name="Bernardo de Carvalho A."/>
            <person name="Caspi A."/>
            <person name="Castrezana S."/>
            <person name="Celniker S.E."/>
            <person name="Chang J.L."/>
            <person name="Chapple C."/>
            <person name="Chatterji S."/>
            <person name="Chinwalla A."/>
            <person name="Civetta A."/>
            <person name="Clifton S.W."/>
            <person name="Comeron J.M."/>
            <person name="Costello J.C."/>
            <person name="Coyne J.A."/>
            <person name="Daub J."/>
            <person name="David R.G."/>
            <person name="Delcher A.L."/>
            <person name="Delehaunty K."/>
            <person name="Do C.B."/>
            <person name="Ebling H."/>
            <person name="Edwards K."/>
            <person name="Eickbush T."/>
            <person name="Evans J.D."/>
            <person name="Filipski A."/>
            <person name="Findeiss S."/>
            <person name="Freyhult E."/>
            <person name="Fulton L."/>
            <person name="Fulton R."/>
            <person name="Garcia A.C."/>
            <person name="Gardiner A."/>
            <person name="Garfield D.A."/>
            <person name="Garvin B.E."/>
            <person name="Gibson G."/>
            <person name="Gilbert D."/>
            <person name="Gnerre S."/>
            <person name="Godfrey J."/>
            <person name="Good R."/>
            <person name="Gotea V."/>
            <person name="Gravely B."/>
            <person name="Greenberg A.J."/>
            <person name="Griffiths-Jones S."/>
            <person name="Gross S."/>
            <person name="Guigo R."/>
            <person name="Gustafson E.A."/>
            <person name="Haerty W."/>
            <person name="Hahn M.W."/>
            <person name="Halligan D.L."/>
            <person name="Halpern A.L."/>
            <person name="Halter G.M."/>
            <person name="Han M.V."/>
            <person name="Heger A."/>
            <person name="Hillier L."/>
            <person name="Hinrichs A.S."/>
            <person name="Holmes I."/>
            <person name="Hoskins R.A."/>
            <person name="Hubisz M.J."/>
            <person name="Hultmark D."/>
            <person name="Huntley M.A."/>
            <person name="Jaffe D.B."/>
            <person name="Jagadeeshan S."/>
            <person name="Jeck W.R."/>
            <person name="Johnson J."/>
            <person name="Jones C.D."/>
            <person name="Jordan W.C."/>
            <person name="Karpen G.H."/>
            <person name="Kataoka E."/>
            <person name="Keightley P.D."/>
            <person name="Kheradpour P."/>
            <person name="Kirkness E.F."/>
            <person name="Koerich L.B."/>
            <person name="Kristiansen K."/>
            <person name="Kudrna D."/>
            <person name="Kulathinal R.J."/>
            <person name="Kumar S."/>
            <person name="Kwok R."/>
            <person name="Lander E."/>
            <person name="Langley C.H."/>
            <person name="Lapoint R."/>
            <person name="Lazzaro B.P."/>
            <person name="Lee S.J."/>
            <person name="Levesque L."/>
            <person name="Li R."/>
            <person name="Lin C.F."/>
            <person name="Lin M.F."/>
            <person name="Lindblad-Toh K."/>
            <person name="Llopart A."/>
            <person name="Long M."/>
            <person name="Low L."/>
            <person name="Lozovsky E."/>
            <person name="Lu J."/>
            <person name="Luo M."/>
            <person name="Machado C.A."/>
            <person name="Makalowski W."/>
            <person name="Marzo M."/>
            <person name="Matsuda M."/>
            <person name="Matzkin L."/>
            <person name="McAllister B."/>
            <person name="McBride C.S."/>
            <person name="McKernan B."/>
            <person name="McKernan K."/>
            <person name="Mendez-Lago M."/>
            <person name="Minx P."/>
            <person name="Mollenhauer M.U."/>
            <person name="Montooth K."/>
            <person name="Mount S.M."/>
            <person name="Mu X."/>
            <person name="Myers E."/>
            <person name="Negre B."/>
            <person name="Newfeld S."/>
            <person name="Nielsen R."/>
            <person name="Noor M.A."/>
            <person name="O'Grady P."/>
            <person name="Pachter L."/>
            <person name="Papaceit M."/>
            <person name="Parisi M.J."/>
            <person name="Parisi M."/>
            <person name="Parts L."/>
            <person name="Pedersen J.S."/>
            <person name="Pesole G."/>
            <person name="Phillippy A.M."/>
            <person name="Ponting C.P."/>
            <person name="Pop M."/>
            <person name="Porcelli D."/>
            <person name="Powell J.R."/>
            <person name="Prohaska S."/>
            <person name="Pruitt K."/>
            <person name="Puig M."/>
            <person name="Quesneville H."/>
            <person name="Ram K.R."/>
            <person name="Rand D."/>
            <person name="Rasmussen M.D."/>
            <person name="Reed L.K."/>
            <person name="Reenan R."/>
            <person name="Reily A."/>
            <person name="Remington K.A."/>
            <person name="Rieger T.T."/>
            <person name="Ritchie M.G."/>
            <person name="Robin C."/>
            <person name="Rogers Y.H."/>
            <person name="Rohde C."/>
            <person name="Rozas J."/>
            <person name="Rubenfield M.J."/>
            <person name="Ruiz A."/>
            <person name="Russo S."/>
            <person name="Salzberg S.L."/>
            <person name="Sanchez-Gracia A."/>
            <person name="Saranga D.J."/>
            <person name="Sato H."/>
            <person name="Schaeffer S.W."/>
            <person name="Schatz M.C."/>
            <person name="Schlenke T."/>
            <person name="Schwartz R."/>
            <person name="Segarra C."/>
            <person name="Singh R.S."/>
            <person name="Sirot L."/>
            <person name="Sirota M."/>
            <person name="Sisneros N.B."/>
            <person name="Smith C.D."/>
            <person name="Smith T.F."/>
            <person name="Spieth J."/>
            <person name="Stage D.E."/>
            <person name="Stark A."/>
            <person name="Stephan W."/>
            <person name="Strausberg R.L."/>
            <person name="Strempel S."/>
            <person name="Sturgill D."/>
            <person name="Sutton G."/>
            <person name="Sutton G.G."/>
            <person name="Tao W."/>
            <person name="Teichmann S."/>
            <person name="Tobari Y.N."/>
            <person name="Tomimura Y."/>
            <person name="Tsolas J.M."/>
            <person name="Valente V.L."/>
            <person name="Venter E."/>
            <person name="Venter J.C."/>
            <person name="Vicario S."/>
            <person name="Vieira F.G."/>
            <person name="Vilella A.J."/>
            <person name="Villasante A."/>
            <person name="Walenz B."/>
            <person name="Wang J."/>
            <person name="Wasserman M."/>
            <person name="Watts T."/>
            <person name="Wilson D."/>
            <person name="Wilson R.K."/>
            <person name="Wing R.A."/>
            <person name="Wolfner M.F."/>
            <person name="Wong A."/>
            <person name="Wong G.K."/>
            <person name="Wu C.I."/>
            <person name="Wu G."/>
            <person name="Yamamoto D."/>
            <person name="Yang H.P."/>
            <person name="Yang S.P."/>
            <person name="Yorke J.A."/>
            <person name="Yoshida K."/>
            <person name="Zdobnov E."/>
            <person name="Zhang P."/>
            <person name="Zhang Y."/>
            <person name="Zimin A.V."/>
            <person name="Baldwin J."/>
            <person name="Abdouelleil A."/>
            <person name="Abdulkadir J."/>
            <person name="Abebe A."/>
            <person name="Abera B."/>
            <person name="Abreu J."/>
            <person name="Acer S.C."/>
            <person name="Aftuck L."/>
            <person name="Alexander A."/>
            <person name="An P."/>
            <person name="Anderson E."/>
            <person name="Anderson S."/>
            <person name="Arachi H."/>
            <person name="Azer M."/>
            <person name="Bachantsang P."/>
            <person name="Barry A."/>
            <person name="Bayul T."/>
            <person name="Berlin A."/>
            <person name="Bessette D."/>
            <person name="Bloom T."/>
            <person name="Blye J."/>
            <person name="Boguslavskiy L."/>
            <person name="Bonnet C."/>
            <person name="Boukhgalter B."/>
            <person name="Bourzgui I."/>
            <person name="Brown A."/>
            <person name="Cahill P."/>
            <person name="Channer S."/>
            <person name="Cheshatsang Y."/>
            <person name="Chuda L."/>
            <person name="Citroen M."/>
            <person name="Collymore A."/>
            <person name="Cooke P."/>
            <person name="Costello M."/>
            <person name="D'Aco K."/>
            <person name="Daza R."/>
            <person name="De Haan G."/>
            <person name="DeGray S."/>
            <person name="DeMaso C."/>
            <person name="Dhargay N."/>
            <person name="Dooley K."/>
            <person name="Dooley E."/>
            <person name="Doricent M."/>
            <person name="Dorje P."/>
            <person name="Dorjee K."/>
            <person name="Dupes A."/>
            <person name="Elong R."/>
            <person name="Falk J."/>
            <person name="Farina A."/>
            <person name="Faro S."/>
            <person name="Ferguson D."/>
            <person name="Fisher S."/>
            <person name="Foley C.D."/>
            <person name="Franke A."/>
            <person name="Friedrich D."/>
            <person name="Gadbois L."/>
            <person name="Gearin G."/>
            <person name="Gearin C.R."/>
            <person name="Giannoukos G."/>
            <person name="Goode T."/>
            <person name="Graham J."/>
            <person name="Grandbois E."/>
            <person name="Grewal S."/>
            <person name="Gyaltsen K."/>
            <person name="Hafez N."/>
            <person name="Hagos B."/>
            <person name="Hall J."/>
            <person name="Henson C."/>
            <person name="Hollinger A."/>
            <person name="Honan T."/>
            <person name="Huard M.D."/>
            <person name="Hughes L."/>
            <person name="Hurhula B."/>
            <person name="Husby M.E."/>
            <person name="Kamat A."/>
            <person name="Kanga B."/>
            <person name="Kashin S."/>
            <person name="Khazanovich D."/>
            <person name="Kisner P."/>
            <person name="Lance K."/>
            <person name="Lara M."/>
            <person name="Lee W."/>
            <person name="Lennon N."/>
            <person name="Letendre F."/>
            <person name="LeVine R."/>
            <person name="Lipovsky A."/>
            <person name="Liu X."/>
            <person name="Liu J."/>
            <person name="Liu S."/>
            <person name="Lokyitsang T."/>
            <person name="Lokyitsang Y."/>
            <person name="Lubonja R."/>
            <person name="Lui A."/>
            <person name="MacDonald P."/>
            <person name="Magnisalis V."/>
            <person name="Maru K."/>
            <person name="Matthews C."/>
            <person name="McCusker W."/>
            <person name="McDonough S."/>
            <person name="Mehta T."/>
            <person name="Meldrim J."/>
            <person name="Meneus L."/>
            <person name="Mihai O."/>
            <person name="Mihalev A."/>
            <person name="Mihova T."/>
            <person name="Mittelman R."/>
            <person name="Mlenga V."/>
            <person name="Montmayeur A."/>
            <person name="Mulrain L."/>
            <person name="Navidi A."/>
            <person name="Naylor J."/>
            <person name="Negash T."/>
            <person name="Nguyen T."/>
            <person name="Nguyen N."/>
            <person name="Nicol R."/>
            <person name="Norbu C."/>
            <person name="Norbu N."/>
            <person name="Novod N."/>
            <person name="O'Neill B."/>
            <person name="Osman S."/>
            <person name="Markiewicz E."/>
            <person name="Oyono O.L."/>
            <person name="Patti C."/>
            <person name="Phunkhang P."/>
            <person name="Pierre F."/>
            <person name="Priest M."/>
            <person name="Raghuraman S."/>
            <person name="Rege F."/>
            <person name="Reyes R."/>
            <person name="Rise C."/>
            <person name="Rogov P."/>
            <person name="Ross K."/>
            <person name="Ryan E."/>
            <person name="Settipalli S."/>
            <person name="Shea T."/>
            <person name="Sherpa N."/>
            <person name="Shi L."/>
            <person name="Shih D."/>
            <person name="Sparrow T."/>
            <person name="Spaulding J."/>
            <person name="Stalker J."/>
            <person name="Stange-Thomann N."/>
            <person name="Stavropoulos S."/>
            <person name="Stone C."/>
            <person name="Strader C."/>
            <person name="Tesfaye S."/>
            <person name="Thomson T."/>
            <person name="Thoulutsang Y."/>
            <person name="Thoulutsang D."/>
            <person name="Topham K."/>
            <person name="Topping I."/>
            <person name="Tsamla T."/>
            <person name="Vassiliev H."/>
            <person name="Vo A."/>
            <person name="Wangchuk T."/>
            <person name="Wangdi T."/>
            <person name="Weiand M."/>
            <person name="Wilkinson J."/>
            <person name="Wilson A."/>
            <person name="Yadav S."/>
            <person name="Young G."/>
            <person name="Yu Q."/>
            <person name="Zembek L."/>
            <person name="Zhong D."/>
            <person name="Zimmer A."/>
            <person name="Zwirko Z."/>
            <person name="Jaffe D.B."/>
            <person name="Alvarez P."/>
            <person name="Brockman W."/>
            <person name="Butler J."/>
            <person name="Chin C."/>
            <person name="Gnerre S."/>
            <person name="Grabherr M."/>
            <person name="Kleber M."/>
            <person name="Mauceli E."/>
            <person name="MacCallum I."/>
        </authorList>
    </citation>
    <scope>NUCLEOTIDE SEQUENCE [LARGE SCALE GENOMIC DNA]</scope>
    <source>
        <strain evidence="4">Tucson 14030-0811.24</strain>
    </source>
</reference>
<dbReference type="Proteomes" id="UP000007798">
    <property type="component" value="Unassembled WGS sequence"/>
</dbReference>
<dbReference type="Gene3D" id="1.10.8.10">
    <property type="entry name" value="DNA helicase RuvA subunit, C-terminal domain"/>
    <property type="match status" value="1"/>
</dbReference>
<dbReference type="HOGENOM" id="CLU_057806_1_1_1"/>
<sequence>MPELDDVSEQNNDEPSIPISEQLASLGARQSRGEKKARRLLMKLDLKPIEDVARVTMLKSKNILLSMDRPEVYKCAHTDTVICFGEIRIEEISNSAAAQATDQLARIDPKLLQDINLSDPFGNVQPVDDDEDDDDDDADATGIDEKDIELVQMQSACSRQKAIKALAKNNNDVVNAIMALTVG</sequence>
<dbReference type="PIRSF" id="PIRSF015901">
    <property type="entry name" value="NAC_alpha"/>
    <property type="match status" value="1"/>
</dbReference>
<dbReference type="InterPro" id="IPR038187">
    <property type="entry name" value="NAC_A/B_dom_sf"/>
</dbReference>
<feature type="domain" description="NAC-A/B" evidence="2">
    <location>
        <begin position="31"/>
        <end position="96"/>
    </location>
</feature>
<proteinExistence type="predicted"/>
<evidence type="ECO:0000313" key="4">
    <source>
        <dbReference type="Proteomes" id="UP000007798"/>
    </source>
</evidence>
<dbReference type="EMBL" id="CH963920">
    <property type="protein sequence ID" value="EDW77834.2"/>
    <property type="molecule type" value="Genomic_DNA"/>
</dbReference>
<feature type="compositionally biased region" description="Acidic residues" evidence="1">
    <location>
        <begin position="127"/>
        <end position="139"/>
    </location>
</feature>
<dbReference type="FunCoup" id="B4MZP9">
    <property type="interactions" value="2"/>
</dbReference>
<dbReference type="Gene3D" id="2.20.70.30">
    <property type="entry name" value="Nascent polypeptide-associated complex domain"/>
    <property type="match status" value="1"/>
</dbReference>
<dbReference type="PANTHER" id="PTHR21713">
    <property type="entry name" value="NASCENT POLYPEPTIDE ASSOCIATED COMPLEX ALPHA SUBUNIT-RELATED"/>
    <property type="match status" value="1"/>
</dbReference>
<dbReference type="CDD" id="cd14358">
    <property type="entry name" value="UBA_NAC_euk"/>
    <property type="match status" value="1"/>
</dbReference>
<evidence type="ECO:0000256" key="1">
    <source>
        <dbReference type="SAM" id="MobiDB-lite"/>
    </source>
</evidence>
<dbReference type="PROSITE" id="PS51151">
    <property type="entry name" value="NAC_AB"/>
    <property type="match status" value="1"/>
</dbReference>
<accession>B4MZP9</accession>
<dbReference type="InParanoid" id="B4MZP9"/>